<dbReference type="OrthoDB" id="8899727at2759"/>
<feature type="compositionally biased region" description="Basic and acidic residues" evidence="1">
    <location>
        <begin position="54"/>
        <end position="89"/>
    </location>
</feature>
<gene>
    <name evidence="2" type="ORF">OJAV_G00086840</name>
</gene>
<name>A0A437CZJ9_ORYJA</name>
<reference evidence="2 3" key="2">
    <citation type="submission" date="2019-01" db="EMBL/GenBank/DDBJ databases">
        <title>A chromosome length genome reference of the Java medaka (oryzias javanicus).</title>
        <authorList>
            <person name="Herpin A."/>
            <person name="Takehana Y."/>
            <person name="Naruse K."/>
            <person name="Ansai S."/>
            <person name="Kawaguchi M."/>
        </authorList>
    </citation>
    <scope>NUCLEOTIDE SEQUENCE [LARGE SCALE GENOMIC DNA]</scope>
    <source>
        <strain evidence="2">RS831</strain>
        <tissue evidence="2">Whole body</tissue>
    </source>
</reference>
<protein>
    <submittedName>
        <fullName evidence="2">Uncharacterized protein</fullName>
    </submittedName>
</protein>
<proteinExistence type="predicted"/>
<feature type="region of interest" description="Disordered" evidence="1">
    <location>
        <begin position="1"/>
        <end position="28"/>
    </location>
</feature>
<evidence type="ECO:0000256" key="1">
    <source>
        <dbReference type="SAM" id="MobiDB-lite"/>
    </source>
</evidence>
<feature type="region of interest" description="Disordered" evidence="1">
    <location>
        <begin position="48"/>
        <end position="98"/>
    </location>
</feature>
<evidence type="ECO:0000313" key="2">
    <source>
        <dbReference type="EMBL" id="RVE67942.1"/>
    </source>
</evidence>
<dbReference type="AlphaFoldDB" id="A0A437CZJ9"/>
<accession>A0A437CZJ9</accession>
<sequence>MPIASGATGRVDVGIDTNKRWAPGGAKRNTFPVIRHYDSYLLRHQELQKLQNKNRQDLQTRTESNDHENDGAKEETPQIKDTVSVEKSSKSSKLCIIL</sequence>
<organism evidence="2 3">
    <name type="scientific">Oryzias javanicus</name>
    <name type="common">Javanese ricefish</name>
    <name type="synonym">Aplocheilus javanicus</name>
    <dbReference type="NCBI Taxonomy" id="123683"/>
    <lineage>
        <taxon>Eukaryota</taxon>
        <taxon>Metazoa</taxon>
        <taxon>Chordata</taxon>
        <taxon>Craniata</taxon>
        <taxon>Vertebrata</taxon>
        <taxon>Euteleostomi</taxon>
        <taxon>Actinopterygii</taxon>
        <taxon>Neopterygii</taxon>
        <taxon>Teleostei</taxon>
        <taxon>Neoteleostei</taxon>
        <taxon>Acanthomorphata</taxon>
        <taxon>Ovalentaria</taxon>
        <taxon>Atherinomorphae</taxon>
        <taxon>Beloniformes</taxon>
        <taxon>Adrianichthyidae</taxon>
        <taxon>Oryziinae</taxon>
        <taxon>Oryzias</taxon>
    </lineage>
</organism>
<reference evidence="2 3" key="1">
    <citation type="submission" date="2018-11" db="EMBL/GenBank/DDBJ databases">
        <authorList>
            <person name="Lopez-Roques C."/>
            <person name="Donnadieu C."/>
            <person name="Bouchez O."/>
            <person name="Klopp C."/>
            <person name="Cabau C."/>
            <person name="Zahm M."/>
        </authorList>
    </citation>
    <scope>NUCLEOTIDE SEQUENCE [LARGE SCALE GENOMIC DNA]</scope>
    <source>
        <strain evidence="2">RS831</strain>
        <tissue evidence="2">Whole body</tissue>
    </source>
</reference>
<keyword evidence="3" id="KW-1185">Reference proteome</keyword>
<evidence type="ECO:0000313" key="3">
    <source>
        <dbReference type="Proteomes" id="UP000283210"/>
    </source>
</evidence>
<dbReference type="EMBL" id="CM012445">
    <property type="protein sequence ID" value="RVE67942.1"/>
    <property type="molecule type" value="Genomic_DNA"/>
</dbReference>
<dbReference type="Proteomes" id="UP000283210">
    <property type="component" value="Chromosome 9"/>
</dbReference>